<evidence type="ECO:0000313" key="1">
    <source>
        <dbReference type="EMBL" id="RSD14231.1"/>
    </source>
</evidence>
<proteinExistence type="predicted"/>
<comment type="caution">
    <text evidence="1">The sequence shown here is derived from an EMBL/GenBank/DDBJ whole genome shotgun (WGS) entry which is preliminary data.</text>
</comment>
<evidence type="ECO:0000313" key="2">
    <source>
        <dbReference type="Proteomes" id="UP000267081"/>
    </source>
</evidence>
<dbReference type="RefSeq" id="WP_125313505.1">
    <property type="nucleotide sequence ID" value="NZ_RSEC01000058.1"/>
</dbReference>
<dbReference type="OrthoDB" id="4991226at2"/>
<keyword evidence="2" id="KW-1185">Reference proteome</keyword>
<gene>
    <name evidence="1" type="ORF">EIY87_31990</name>
</gene>
<name>A0A427T5Q5_9PSEU</name>
<protein>
    <submittedName>
        <fullName evidence="1">Uncharacterized protein</fullName>
    </submittedName>
</protein>
<reference evidence="1 2" key="1">
    <citation type="submission" date="2018-12" db="EMBL/GenBank/DDBJ databases">
        <title>Amycolatopsis eburnea sp. nov. actinomycete associate with arbuscular mycorrhiza fungal spore.</title>
        <authorList>
            <person name="Lumyong S."/>
            <person name="Chaiya L."/>
        </authorList>
    </citation>
    <scope>NUCLEOTIDE SEQUENCE [LARGE SCALE GENOMIC DNA]</scope>
    <source>
        <strain evidence="1 2">GLM-1</strain>
    </source>
</reference>
<dbReference type="AlphaFoldDB" id="A0A427T5Q5"/>
<dbReference type="Proteomes" id="UP000267081">
    <property type="component" value="Unassembled WGS sequence"/>
</dbReference>
<organism evidence="1 2">
    <name type="scientific">Amycolatopsis eburnea</name>
    <dbReference type="NCBI Taxonomy" id="2267691"/>
    <lineage>
        <taxon>Bacteria</taxon>
        <taxon>Bacillati</taxon>
        <taxon>Actinomycetota</taxon>
        <taxon>Actinomycetes</taxon>
        <taxon>Pseudonocardiales</taxon>
        <taxon>Pseudonocardiaceae</taxon>
        <taxon>Amycolatopsis</taxon>
    </lineage>
</organism>
<accession>A0A427T5Q5</accession>
<sequence>MGFAEQVDEMVERIIDEAIEFFMASRGWRRNVHGNYEQWPAGDGTQITPPGSPSRTSGGQVIGGGFPGYYGGFEYGAGRNAGSLVYGHFETTIRELFRPWRTIPDPAAFDDYLDQVRDAAWSVSLTSAADRVSSVGNAALDTVGYLQEKIGGENMRGATIFAFDQNFCTPLPTVLHGQYAVALLAGVTLLGEKEIWAKAREDVHAIAEKMLEAMKDRGSAVADLGTITALFALAAAFPTPAQPILAGVGAALPALETLLNAGDEPNKQPVEFAGGTPEKVIASASEALKTLARTIRGCEDDIKGKIKDGMETVTRRSGSFAMPKPKLLEVVDVSGIKVDLEVLHFLATDTLPQIEKQINAGADLVYWGSMCGAAWYRSSELGVSDTTDGPFPAWQELAALAGNLMSDLAWEVKESAAHLQIAADRHGRTEAEITESLRRHARKLEGFAGHDPIGTASRWLDEHP</sequence>
<dbReference type="EMBL" id="RSEC01000058">
    <property type="protein sequence ID" value="RSD14231.1"/>
    <property type="molecule type" value="Genomic_DNA"/>
</dbReference>